<evidence type="ECO:0000313" key="3">
    <source>
        <dbReference type="Proteomes" id="UP001367508"/>
    </source>
</evidence>
<keyword evidence="3" id="KW-1185">Reference proteome</keyword>
<sequence length="115" mass="13496">MLINFLKDYWVYDDTACCFFDLDYCSLMLQNGSFWHFPNAKCGTWGTTKPTQSPKVETRKKENKTTLYDIVKVERSFCFTERNSLERETQWQAPEEVASTQPCQILDNNPHLQPS</sequence>
<accession>A0AAN9ME62</accession>
<gene>
    <name evidence="2" type="ORF">VNO77_07289</name>
</gene>
<reference evidence="2 3" key="1">
    <citation type="submission" date="2024-01" db="EMBL/GenBank/DDBJ databases">
        <title>The genomes of 5 underutilized Papilionoideae crops provide insights into root nodulation and disease resistanc.</title>
        <authorList>
            <person name="Jiang F."/>
        </authorList>
    </citation>
    <scope>NUCLEOTIDE SEQUENCE [LARGE SCALE GENOMIC DNA]</scope>
    <source>
        <strain evidence="2">LVBAO_FW01</strain>
        <tissue evidence="2">Leaves</tissue>
    </source>
</reference>
<comment type="caution">
    <text evidence="2">The sequence shown here is derived from an EMBL/GenBank/DDBJ whole genome shotgun (WGS) entry which is preliminary data.</text>
</comment>
<name>A0AAN9ME62_CANGL</name>
<dbReference type="Proteomes" id="UP001367508">
    <property type="component" value="Unassembled WGS sequence"/>
</dbReference>
<feature type="region of interest" description="Disordered" evidence="1">
    <location>
        <begin position="86"/>
        <end position="115"/>
    </location>
</feature>
<proteinExistence type="predicted"/>
<dbReference type="AlphaFoldDB" id="A0AAN9ME62"/>
<organism evidence="2 3">
    <name type="scientific">Canavalia gladiata</name>
    <name type="common">Sword bean</name>
    <name type="synonym">Dolichos gladiatus</name>
    <dbReference type="NCBI Taxonomy" id="3824"/>
    <lineage>
        <taxon>Eukaryota</taxon>
        <taxon>Viridiplantae</taxon>
        <taxon>Streptophyta</taxon>
        <taxon>Embryophyta</taxon>
        <taxon>Tracheophyta</taxon>
        <taxon>Spermatophyta</taxon>
        <taxon>Magnoliopsida</taxon>
        <taxon>eudicotyledons</taxon>
        <taxon>Gunneridae</taxon>
        <taxon>Pentapetalae</taxon>
        <taxon>rosids</taxon>
        <taxon>fabids</taxon>
        <taxon>Fabales</taxon>
        <taxon>Fabaceae</taxon>
        <taxon>Papilionoideae</taxon>
        <taxon>50 kb inversion clade</taxon>
        <taxon>NPAAA clade</taxon>
        <taxon>indigoferoid/millettioid clade</taxon>
        <taxon>Phaseoleae</taxon>
        <taxon>Canavalia</taxon>
    </lineage>
</organism>
<protein>
    <submittedName>
        <fullName evidence="2">Uncharacterized protein</fullName>
    </submittedName>
</protein>
<feature type="compositionally biased region" description="Polar residues" evidence="1">
    <location>
        <begin position="98"/>
        <end position="115"/>
    </location>
</feature>
<evidence type="ECO:0000313" key="2">
    <source>
        <dbReference type="EMBL" id="KAK7349703.1"/>
    </source>
</evidence>
<dbReference type="EMBL" id="JAYMYQ010000002">
    <property type="protein sequence ID" value="KAK7349703.1"/>
    <property type="molecule type" value="Genomic_DNA"/>
</dbReference>
<evidence type="ECO:0000256" key="1">
    <source>
        <dbReference type="SAM" id="MobiDB-lite"/>
    </source>
</evidence>